<dbReference type="EMBL" id="CP134878">
    <property type="protein sequence ID" value="WNM19130.1"/>
    <property type="molecule type" value="Genomic_DNA"/>
</dbReference>
<dbReference type="Proteomes" id="UP001304515">
    <property type="component" value="Chromosome"/>
</dbReference>
<keyword evidence="2" id="KW-1133">Transmembrane helix</keyword>
<keyword evidence="2" id="KW-0812">Transmembrane</keyword>
<proteinExistence type="predicted"/>
<evidence type="ECO:0000256" key="1">
    <source>
        <dbReference type="SAM" id="MobiDB-lite"/>
    </source>
</evidence>
<dbReference type="KEGG" id="fcj:RN605_07425"/>
<protein>
    <submittedName>
        <fullName evidence="4">Uncharacterized protein</fullName>
    </submittedName>
</protein>
<dbReference type="EMBL" id="CP134890">
    <property type="protein sequence ID" value="WNM20519.1"/>
    <property type="molecule type" value="Genomic_DNA"/>
</dbReference>
<sequence>MKKNTFKDYKKALLEHYDTVKGDDVTGVLLDPTPAQMRDLCSLKIDGGLSKTDEELMRVFFETKKEDSLKLSIKRCNIDKFRPIISFIRRETDTDNRPRIELVAILIDFSPRPYAKFSGLKNETSKSKDSGRAEDENITDLSQTNKKQKTYSFKKILYVFLGLIGLSSLGYVVKDKLIPEKQCMQWQDDHYVEVNCLEEINGFKSSSKKPIKEELMNLEKIKVCDTTTFFEEGKAIVYYCKIDNDNVEYFNQPGYHPINGKPLKPITTYMINKYIKNKE</sequence>
<name>A0AA96J9G8_9FLAO</name>
<reference evidence="4 5" key="1">
    <citation type="submission" date="2023-09" db="EMBL/GenBank/DDBJ databases">
        <title>Flavobacterium sp. a novel bacteria isolate from Pepper rhizosphere.</title>
        <authorList>
            <person name="Peng Y."/>
            <person name="Lee J."/>
        </authorList>
    </citation>
    <scope>NUCLEOTIDE SEQUENCE [LARGE SCALE GENOMIC DNA]</scope>
    <source>
        <strain evidence="3">PMR2A8</strain>
        <strain evidence="4 5">PMTSA4</strain>
    </source>
</reference>
<accession>A0AA96J9G8</accession>
<feature type="region of interest" description="Disordered" evidence="1">
    <location>
        <begin position="120"/>
        <end position="141"/>
    </location>
</feature>
<keyword evidence="5" id="KW-1185">Reference proteome</keyword>
<gene>
    <name evidence="4" type="ORF">RN605_07425</name>
    <name evidence="3" type="ORF">RN608_00255</name>
</gene>
<evidence type="ECO:0000313" key="3">
    <source>
        <dbReference type="EMBL" id="WNM19130.1"/>
    </source>
</evidence>
<organism evidence="4 5">
    <name type="scientific">Flavobacterium capsici</name>
    <dbReference type="NCBI Taxonomy" id="3075618"/>
    <lineage>
        <taxon>Bacteria</taxon>
        <taxon>Pseudomonadati</taxon>
        <taxon>Bacteroidota</taxon>
        <taxon>Flavobacteriia</taxon>
        <taxon>Flavobacteriales</taxon>
        <taxon>Flavobacteriaceae</taxon>
        <taxon>Flavobacterium</taxon>
    </lineage>
</organism>
<evidence type="ECO:0000313" key="5">
    <source>
        <dbReference type="Proteomes" id="UP001304515"/>
    </source>
</evidence>
<dbReference type="RefSeq" id="WP_313323716.1">
    <property type="nucleotide sequence ID" value="NZ_CP134878.1"/>
</dbReference>
<evidence type="ECO:0000313" key="4">
    <source>
        <dbReference type="EMBL" id="WNM20519.1"/>
    </source>
</evidence>
<dbReference type="AlphaFoldDB" id="A0AA96J9G8"/>
<keyword evidence="2" id="KW-0472">Membrane</keyword>
<accession>A0AA96F0V6</accession>
<feature type="compositionally biased region" description="Basic and acidic residues" evidence="1">
    <location>
        <begin position="123"/>
        <end position="135"/>
    </location>
</feature>
<feature type="transmembrane region" description="Helical" evidence="2">
    <location>
        <begin position="156"/>
        <end position="173"/>
    </location>
</feature>
<evidence type="ECO:0000256" key="2">
    <source>
        <dbReference type="SAM" id="Phobius"/>
    </source>
</evidence>